<feature type="transmembrane region" description="Helical" evidence="1">
    <location>
        <begin position="164"/>
        <end position="180"/>
    </location>
</feature>
<dbReference type="PANTHER" id="PTHR38454">
    <property type="entry name" value="INTEGRAL MEMBRANE PROTEIN-RELATED"/>
    <property type="match status" value="1"/>
</dbReference>
<feature type="transmembrane region" description="Helical" evidence="1">
    <location>
        <begin position="417"/>
        <end position="438"/>
    </location>
</feature>
<dbReference type="PANTHER" id="PTHR38454:SF1">
    <property type="entry name" value="INTEGRAL MEMBRANE PROTEIN"/>
    <property type="match status" value="1"/>
</dbReference>
<name>A0ABV6YPR3_UNCEI</name>
<dbReference type="Proteomes" id="UP001594288">
    <property type="component" value="Unassembled WGS sequence"/>
</dbReference>
<gene>
    <name evidence="2" type="ORF">ACFL2Z_03955</name>
</gene>
<organism evidence="2 3">
    <name type="scientific">Eiseniibacteriota bacterium</name>
    <dbReference type="NCBI Taxonomy" id="2212470"/>
    <lineage>
        <taxon>Bacteria</taxon>
        <taxon>Candidatus Eiseniibacteriota</taxon>
    </lineage>
</organism>
<dbReference type="EMBL" id="JBHPEI010000059">
    <property type="protein sequence ID" value="MFC1800049.1"/>
    <property type="molecule type" value="Genomic_DNA"/>
</dbReference>
<evidence type="ECO:0000256" key="1">
    <source>
        <dbReference type="SAM" id="Phobius"/>
    </source>
</evidence>
<feature type="transmembrane region" description="Helical" evidence="1">
    <location>
        <begin position="516"/>
        <end position="536"/>
    </location>
</feature>
<proteinExistence type="predicted"/>
<keyword evidence="1" id="KW-0472">Membrane</keyword>
<reference evidence="2 3" key="1">
    <citation type="submission" date="2024-09" db="EMBL/GenBank/DDBJ databases">
        <authorList>
            <person name="D'Angelo T."/>
        </authorList>
    </citation>
    <scope>NUCLEOTIDE SEQUENCE [LARGE SCALE GENOMIC DNA]</scope>
    <source>
        <strain evidence="2">SAG AM-311-F02</strain>
    </source>
</reference>
<evidence type="ECO:0000313" key="2">
    <source>
        <dbReference type="EMBL" id="MFC1800049.1"/>
    </source>
</evidence>
<feature type="transmembrane region" description="Helical" evidence="1">
    <location>
        <begin position="350"/>
        <end position="374"/>
    </location>
</feature>
<comment type="caution">
    <text evidence="2">The sequence shown here is derived from an EMBL/GenBank/DDBJ whole genome shotgun (WGS) entry which is preliminary data.</text>
</comment>
<evidence type="ECO:0000313" key="3">
    <source>
        <dbReference type="Proteomes" id="UP001594288"/>
    </source>
</evidence>
<feature type="transmembrane region" description="Helical" evidence="1">
    <location>
        <begin position="386"/>
        <end position="405"/>
    </location>
</feature>
<feature type="transmembrane region" description="Helical" evidence="1">
    <location>
        <begin position="485"/>
        <end position="504"/>
    </location>
</feature>
<feature type="transmembrane region" description="Helical" evidence="1">
    <location>
        <begin position="243"/>
        <end position="263"/>
    </location>
</feature>
<accession>A0ABV6YPR3</accession>
<feature type="transmembrane region" description="Helical" evidence="1">
    <location>
        <begin position="323"/>
        <end position="343"/>
    </location>
</feature>
<feature type="transmembrane region" description="Helical" evidence="1">
    <location>
        <begin position="114"/>
        <end position="134"/>
    </location>
</feature>
<protein>
    <submittedName>
        <fullName evidence="2">YfhO family protein</fullName>
    </submittedName>
</protein>
<feature type="transmembrane region" description="Helical" evidence="1">
    <location>
        <begin position="192"/>
        <end position="223"/>
    </location>
</feature>
<keyword evidence="3" id="KW-1185">Reference proteome</keyword>
<sequence length="811" mass="89763">MKIALALTVFAVVVLAFFSDVIFEDRTLITSNPALYDPWRHSADQDQVNAKTFNADALLSYVPRGTELSNSIGEGRLPLWNPYILGGTPFLADPQNRTLYPISLLLARLDPLRAIGYDIVLHVILALIGMYLFLRIVATSNSGAVLGALTYGFSSAFFIRMGHVTFVSSAAWLPFIFYGFERARRNEGTGTILLTAFLVMGYLAGFPQILLFGVMGLLLYAAWISLDSARGTRIAEITRSARILGISGVLSAMLASTQLVPFAEFIRNSTGIGYDFETMSRVHLWPPIVLIRGIIPNFFGNAADGTSWLVLIKRGGLAANTGYFVYCGAGSVLLVCGSLALIARSKRIRAFLFILLFSIGLGTSSLVLRAGYAAIPFIEYSKIDRIAVLACFAISALGGITFSMIFRSEHRRSRQWFARIIIVTTLILLGVFIVFFAMRQTASAAFLEKAEALQPHTWEKTAYARVDEWINGNGSLWVAFMIGEIKKAALFLILSAALLFTLILRRPKSSRLGMAAGVLFIICLIADLGLTARGYYVTQRADCIPETDGISLLKDRVMPRGEWRAARYMNKSPVMPPNTAQVFRIPILGGRSTMVPNARPAFLAAVSQPRQARGNTGKFVPPLGDDAFDLACVRYVLIPQGWPVPSSGNYKLIHDGDMKIYENTDVLEKGICLRKTDLGLKKEEGRDVIGIYDALTRPVIDRCGTARIAEYETEYIVVDVDADEPCFLIFQDNFYPGWRAYIDGKEEEIHNTDLGFRAIEVKEGEHRIVMKFRPRSLRIGFLLTCIGILASLSYIWMARRTNRLAGPDKIG</sequence>
<keyword evidence="1" id="KW-0812">Transmembrane</keyword>
<dbReference type="Pfam" id="PF09586">
    <property type="entry name" value="YfhO"/>
    <property type="match status" value="1"/>
</dbReference>
<dbReference type="InterPro" id="IPR018580">
    <property type="entry name" value="Uncharacterised_YfhO"/>
</dbReference>
<feature type="transmembrane region" description="Helical" evidence="1">
    <location>
        <begin position="777"/>
        <end position="797"/>
    </location>
</feature>
<keyword evidence="1" id="KW-1133">Transmembrane helix</keyword>